<keyword evidence="2" id="KW-1185">Reference proteome</keyword>
<proteinExistence type="predicted"/>
<protein>
    <submittedName>
        <fullName evidence="1">Uncharacterized protein</fullName>
    </submittedName>
</protein>
<gene>
    <name evidence="1" type="ORF">M9H77_12434</name>
</gene>
<dbReference type="EMBL" id="CM044703">
    <property type="protein sequence ID" value="KAI5672070.1"/>
    <property type="molecule type" value="Genomic_DNA"/>
</dbReference>
<sequence length="185" mass="21539">MFQIHSCGKCEAMDYNLLTAIASFTAIVKYYRCLVTQPTSGANDVEINCFVLELVNIDEQTLFAVDYLTLKGIFFSLDCQHQKTIFPVRWGKMRSAKCLSFNEVVNIHTAYENKVTFTIYFKYKLYVKSHKHTKEINIWPPISPIKRNPQVVVKNYWNVDDNGIKVPFGYIEVKMEEAQSLWVEM</sequence>
<reference evidence="2" key="1">
    <citation type="journal article" date="2023" name="Nat. Plants">
        <title>Single-cell RNA sequencing provides a high-resolution roadmap for understanding the multicellular compartmentation of specialized metabolism.</title>
        <authorList>
            <person name="Sun S."/>
            <person name="Shen X."/>
            <person name="Li Y."/>
            <person name="Li Y."/>
            <person name="Wang S."/>
            <person name="Li R."/>
            <person name="Zhang H."/>
            <person name="Shen G."/>
            <person name="Guo B."/>
            <person name="Wei J."/>
            <person name="Xu J."/>
            <person name="St-Pierre B."/>
            <person name="Chen S."/>
            <person name="Sun C."/>
        </authorList>
    </citation>
    <scope>NUCLEOTIDE SEQUENCE [LARGE SCALE GENOMIC DNA]</scope>
</reference>
<accession>A0ACC0BHF1</accession>
<evidence type="ECO:0000313" key="1">
    <source>
        <dbReference type="EMBL" id="KAI5672070.1"/>
    </source>
</evidence>
<evidence type="ECO:0000313" key="2">
    <source>
        <dbReference type="Proteomes" id="UP001060085"/>
    </source>
</evidence>
<organism evidence="1 2">
    <name type="scientific">Catharanthus roseus</name>
    <name type="common">Madagascar periwinkle</name>
    <name type="synonym">Vinca rosea</name>
    <dbReference type="NCBI Taxonomy" id="4058"/>
    <lineage>
        <taxon>Eukaryota</taxon>
        <taxon>Viridiplantae</taxon>
        <taxon>Streptophyta</taxon>
        <taxon>Embryophyta</taxon>
        <taxon>Tracheophyta</taxon>
        <taxon>Spermatophyta</taxon>
        <taxon>Magnoliopsida</taxon>
        <taxon>eudicotyledons</taxon>
        <taxon>Gunneridae</taxon>
        <taxon>Pentapetalae</taxon>
        <taxon>asterids</taxon>
        <taxon>lamiids</taxon>
        <taxon>Gentianales</taxon>
        <taxon>Apocynaceae</taxon>
        <taxon>Rauvolfioideae</taxon>
        <taxon>Vinceae</taxon>
        <taxon>Catharanthinae</taxon>
        <taxon>Catharanthus</taxon>
    </lineage>
</organism>
<dbReference type="Proteomes" id="UP001060085">
    <property type="component" value="Linkage Group LG03"/>
</dbReference>
<name>A0ACC0BHF1_CATRO</name>
<comment type="caution">
    <text evidence="1">The sequence shown here is derived from an EMBL/GenBank/DDBJ whole genome shotgun (WGS) entry which is preliminary data.</text>
</comment>